<evidence type="ECO:0000259" key="3">
    <source>
        <dbReference type="Pfam" id="PF08719"/>
    </source>
</evidence>
<comment type="caution">
    <text evidence="4">The sequence shown here is derived from an EMBL/GenBank/DDBJ whole genome shotgun (WGS) entry which is preliminary data.</text>
</comment>
<evidence type="ECO:0000256" key="1">
    <source>
        <dbReference type="ARBA" id="ARBA00000022"/>
    </source>
</evidence>
<accession>A0ABT2MJH5</accession>
<comment type="catalytic activity">
    <reaction evidence="1">
        <text>5-amino-6-(5-phospho-D-ribosylamino)uracil + H2O = 5,6-diaminouracil + D-ribose 5-phosphate</text>
        <dbReference type="Rhea" id="RHEA:55020"/>
        <dbReference type="ChEBI" id="CHEBI:15377"/>
        <dbReference type="ChEBI" id="CHEBI:46252"/>
        <dbReference type="ChEBI" id="CHEBI:58453"/>
        <dbReference type="ChEBI" id="CHEBI:78346"/>
    </reaction>
</comment>
<dbReference type="EMBL" id="JAMXFF010000001">
    <property type="protein sequence ID" value="MCT7964887.1"/>
    <property type="molecule type" value="Genomic_DNA"/>
</dbReference>
<proteinExistence type="predicted"/>
<evidence type="ECO:0000256" key="2">
    <source>
        <dbReference type="ARBA" id="ARBA00000751"/>
    </source>
</evidence>
<dbReference type="Proteomes" id="UP001525890">
    <property type="component" value="Unassembled WGS sequence"/>
</dbReference>
<evidence type="ECO:0000313" key="5">
    <source>
        <dbReference type="Proteomes" id="UP001525890"/>
    </source>
</evidence>
<dbReference type="RefSeq" id="WP_368004642.1">
    <property type="nucleotide sequence ID" value="NZ_JAMXFF010000001.1"/>
</dbReference>
<comment type="catalytic activity">
    <reaction evidence="2">
        <text>2,5-diamino-6-hydroxy-4-(5-phosphoribosylamino)-pyrimidine + H2O = 2,5,6-triamino-4-hydroxypyrimidine + D-ribose 5-phosphate</text>
        <dbReference type="Rhea" id="RHEA:23436"/>
        <dbReference type="ChEBI" id="CHEBI:15377"/>
        <dbReference type="ChEBI" id="CHEBI:58614"/>
        <dbReference type="ChEBI" id="CHEBI:78346"/>
        <dbReference type="ChEBI" id="CHEBI:137796"/>
    </reaction>
</comment>
<dbReference type="CDD" id="cd15457">
    <property type="entry name" value="NADAR"/>
    <property type="match status" value="1"/>
</dbReference>
<dbReference type="SUPFAM" id="SSF143990">
    <property type="entry name" value="YbiA-like"/>
    <property type="match status" value="1"/>
</dbReference>
<dbReference type="InterPro" id="IPR012816">
    <property type="entry name" value="NADAR"/>
</dbReference>
<dbReference type="Gene3D" id="1.10.357.40">
    <property type="entry name" value="YbiA-like"/>
    <property type="match status" value="1"/>
</dbReference>
<name>A0ABT2MJH5_9CYAN</name>
<gene>
    <name evidence="4" type="ORF">NG799_00900</name>
</gene>
<reference evidence="4 5" key="1">
    <citation type="journal article" date="2022" name="Front. Microbiol.">
        <title>High genomic differentiation and limited gene flow indicate recent cryptic speciation within the genus Laspinema (cyanobacteria).</title>
        <authorList>
            <person name="Stanojkovic A."/>
            <person name="Skoupy S."/>
            <person name="Skaloud P."/>
            <person name="Dvorak P."/>
        </authorList>
    </citation>
    <scope>NUCLEOTIDE SEQUENCE [LARGE SCALE GENOMIC DNA]</scope>
    <source>
        <strain evidence="4 5">D2a</strain>
    </source>
</reference>
<dbReference type="NCBIfam" id="TIGR02464">
    <property type="entry name" value="ribofla_fusion"/>
    <property type="match status" value="1"/>
</dbReference>
<organism evidence="4 5">
    <name type="scientific">Laspinema palackyanum D2a</name>
    <dbReference type="NCBI Taxonomy" id="2953684"/>
    <lineage>
        <taxon>Bacteria</taxon>
        <taxon>Bacillati</taxon>
        <taxon>Cyanobacteriota</taxon>
        <taxon>Cyanophyceae</taxon>
        <taxon>Oscillatoriophycideae</taxon>
        <taxon>Oscillatoriales</taxon>
        <taxon>Laspinemataceae</taxon>
        <taxon>Laspinema</taxon>
        <taxon>Laspinema palackyanum</taxon>
    </lineage>
</organism>
<dbReference type="Pfam" id="PF08719">
    <property type="entry name" value="NADAR"/>
    <property type="match status" value="1"/>
</dbReference>
<evidence type="ECO:0000313" key="4">
    <source>
        <dbReference type="EMBL" id="MCT7964887.1"/>
    </source>
</evidence>
<keyword evidence="5" id="KW-1185">Reference proteome</keyword>
<protein>
    <submittedName>
        <fullName evidence="4">NADAR domain-containing protein</fullName>
    </submittedName>
</protein>
<feature type="domain" description="NADAR" evidence="3">
    <location>
        <begin position="4"/>
        <end position="146"/>
    </location>
</feature>
<sequence>MTIYFYKVDEPYGCFSNFSPHGIRRKGLHWPTVEHYYQAHKFIGVEDESIITEIRNAPTPDEAAKLGRDPSRTIRSNWDWVKLGIMREAVLAKFLTHLEIQAILLATEDLLIVEDSPTDYFWGCGADRTGQNHLGQMLMSVREEIRGRLQEKASS</sequence>
<dbReference type="InterPro" id="IPR037238">
    <property type="entry name" value="YbiA-like_sf"/>
</dbReference>